<feature type="domain" description="C2H2-type" evidence="11">
    <location>
        <begin position="385"/>
        <end position="415"/>
    </location>
</feature>
<dbReference type="InterPro" id="IPR013087">
    <property type="entry name" value="Znf_C2H2_type"/>
</dbReference>
<feature type="compositionally biased region" description="Polar residues" evidence="10">
    <location>
        <begin position="355"/>
        <end position="366"/>
    </location>
</feature>
<evidence type="ECO:0000256" key="7">
    <source>
        <dbReference type="ARBA" id="ARBA00023163"/>
    </source>
</evidence>
<keyword evidence="6" id="KW-0805">Transcription regulation</keyword>
<evidence type="ECO:0000256" key="5">
    <source>
        <dbReference type="ARBA" id="ARBA00022833"/>
    </source>
</evidence>
<evidence type="ECO:0000313" key="13">
    <source>
        <dbReference type="Proteomes" id="UP000027586"/>
    </source>
</evidence>
<dbReference type="Proteomes" id="UP000027586">
    <property type="component" value="Unassembled WGS sequence"/>
</dbReference>
<dbReference type="PANTHER" id="PTHR46179:SF13">
    <property type="entry name" value="C2H2-TYPE DOMAIN-CONTAINING PROTEIN"/>
    <property type="match status" value="1"/>
</dbReference>
<dbReference type="SUPFAM" id="SSF57667">
    <property type="entry name" value="beta-beta-alpha zinc fingers"/>
    <property type="match status" value="1"/>
</dbReference>
<accession>A0A068S215</accession>
<feature type="compositionally biased region" description="Low complexity" evidence="10">
    <location>
        <begin position="24"/>
        <end position="51"/>
    </location>
</feature>
<dbReference type="GO" id="GO:0000981">
    <property type="term" value="F:DNA-binding transcription factor activity, RNA polymerase II-specific"/>
    <property type="evidence" value="ECO:0007669"/>
    <property type="project" value="UniProtKB-ARBA"/>
</dbReference>
<feature type="region of interest" description="Disordered" evidence="10">
    <location>
        <begin position="96"/>
        <end position="258"/>
    </location>
</feature>
<keyword evidence="5" id="KW-0862">Zinc</keyword>
<dbReference type="EMBL" id="CBTN010000036">
    <property type="protein sequence ID" value="CDH56319.1"/>
    <property type="molecule type" value="Genomic_DNA"/>
</dbReference>
<evidence type="ECO:0000259" key="11">
    <source>
        <dbReference type="PROSITE" id="PS50157"/>
    </source>
</evidence>
<evidence type="ECO:0000256" key="4">
    <source>
        <dbReference type="ARBA" id="ARBA00022771"/>
    </source>
</evidence>
<feature type="region of interest" description="Disordered" evidence="10">
    <location>
        <begin position="275"/>
        <end position="319"/>
    </location>
</feature>
<dbReference type="InterPro" id="IPR036236">
    <property type="entry name" value="Znf_C2H2_sf"/>
</dbReference>
<dbReference type="PROSITE" id="PS00028">
    <property type="entry name" value="ZINC_FINGER_C2H2_1"/>
    <property type="match status" value="2"/>
</dbReference>
<dbReference type="GO" id="GO:0008270">
    <property type="term" value="F:zinc ion binding"/>
    <property type="evidence" value="ECO:0007669"/>
    <property type="project" value="UniProtKB-KW"/>
</dbReference>
<keyword evidence="13" id="KW-1185">Reference proteome</keyword>
<comment type="caution">
    <text evidence="12">The sequence shown here is derived from an EMBL/GenBank/DDBJ whole genome shotgun (WGS) entry which is preliminary data.</text>
</comment>
<dbReference type="PROSITE" id="PS50157">
    <property type="entry name" value="ZINC_FINGER_C2H2_2"/>
    <property type="match status" value="2"/>
</dbReference>
<dbReference type="OrthoDB" id="2279141at2759"/>
<gene>
    <name evidence="12" type="ORF">LCOR_07383.1</name>
</gene>
<feature type="region of interest" description="Disordered" evidence="10">
    <location>
        <begin position="331"/>
        <end position="379"/>
    </location>
</feature>
<feature type="compositionally biased region" description="Low complexity" evidence="10">
    <location>
        <begin position="202"/>
        <end position="212"/>
    </location>
</feature>
<keyword evidence="3" id="KW-0677">Repeat</keyword>
<dbReference type="Gene3D" id="3.30.160.60">
    <property type="entry name" value="Classic Zinc Finger"/>
    <property type="match status" value="2"/>
</dbReference>
<evidence type="ECO:0000256" key="9">
    <source>
        <dbReference type="PROSITE-ProRule" id="PRU00042"/>
    </source>
</evidence>
<keyword evidence="7" id="KW-0804">Transcription</keyword>
<feature type="compositionally biased region" description="Polar residues" evidence="10">
    <location>
        <begin position="243"/>
        <end position="258"/>
    </location>
</feature>
<feature type="region of interest" description="Disordered" evidence="10">
    <location>
        <begin position="1"/>
        <end position="51"/>
    </location>
</feature>
<feature type="compositionally biased region" description="Basic and acidic residues" evidence="10">
    <location>
        <begin position="331"/>
        <end position="346"/>
    </location>
</feature>
<evidence type="ECO:0000256" key="3">
    <source>
        <dbReference type="ARBA" id="ARBA00022737"/>
    </source>
</evidence>
<reference evidence="12" key="1">
    <citation type="submission" date="2013-08" db="EMBL/GenBank/DDBJ databases">
        <title>Gene expansion shapes genome architecture in the human pathogen Lichtheimia corymbifera: an evolutionary genomics analysis in the ancient terrestrial Mucorales (Mucoromycotina).</title>
        <authorList>
            <person name="Schwartze V.U."/>
            <person name="Winter S."/>
            <person name="Shelest E."/>
            <person name="Marcet-Houben M."/>
            <person name="Horn F."/>
            <person name="Wehner S."/>
            <person name="Hoffmann K."/>
            <person name="Riege K."/>
            <person name="Sammeth M."/>
            <person name="Nowrousian M."/>
            <person name="Valiante V."/>
            <person name="Linde J."/>
            <person name="Jacobsen I.D."/>
            <person name="Marz M."/>
            <person name="Brakhage A.A."/>
            <person name="Gabaldon T."/>
            <person name="Bocker S."/>
            <person name="Voigt K."/>
        </authorList>
    </citation>
    <scope>NUCLEOTIDE SEQUENCE [LARGE SCALE GENOMIC DNA]</scope>
    <source>
        <strain evidence="12">FSU 9682</strain>
    </source>
</reference>
<dbReference type="VEuPathDB" id="FungiDB:LCOR_07383.1"/>
<comment type="subcellular location">
    <subcellularLocation>
        <location evidence="1">Nucleus</location>
    </subcellularLocation>
</comment>
<feature type="compositionally biased region" description="Polar residues" evidence="10">
    <location>
        <begin position="286"/>
        <end position="307"/>
    </location>
</feature>
<evidence type="ECO:0000256" key="2">
    <source>
        <dbReference type="ARBA" id="ARBA00022723"/>
    </source>
</evidence>
<feature type="compositionally biased region" description="Low complexity" evidence="10">
    <location>
        <begin position="227"/>
        <end position="237"/>
    </location>
</feature>
<dbReference type="PANTHER" id="PTHR46179">
    <property type="entry name" value="ZINC FINGER PROTEIN"/>
    <property type="match status" value="1"/>
</dbReference>
<feature type="compositionally biased region" description="Polar residues" evidence="10">
    <location>
        <begin position="168"/>
        <end position="177"/>
    </location>
</feature>
<keyword evidence="4 9" id="KW-0863">Zinc-finger</keyword>
<evidence type="ECO:0000256" key="1">
    <source>
        <dbReference type="ARBA" id="ARBA00004123"/>
    </source>
</evidence>
<protein>
    <recommendedName>
        <fullName evidence="11">C2H2-type domain-containing protein</fullName>
    </recommendedName>
</protein>
<dbReference type="Pfam" id="PF00096">
    <property type="entry name" value="zf-C2H2"/>
    <property type="match status" value="2"/>
</dbReference>
<dbReference type="AlphaFoldDB" id="A0A068S215"/>
<feature type="compositionally biased region" description="Low complexity" evidence="10">
    <location>
        <begin position="103"/>
        <end position="114"/>
    </location>
</feature>
<evidence type="ECO:0000256" key="8">
    <source>
        <dbReference type="ARBA" id="ARBA00023242"/>
    </source>
</evidence>
<name>A0A068S215_9FUNG</name>
<feature type="domain" description="C2H2-type" evidence="11">
    <location>
        <begin position="416"/>
        <end position="445"/>
    </location>
</feature>
<dbReference type="InterPro" id="IPR051061">
    <property type="entry name" value="Zinc_finger_trans_reg"/>
</dbReference>
<organism evidence="12 13">
    <name type="scientific">Lichtheimia corymbifera JMRC:FSU:9682</name>
    <dbReference type="NCBI Taxonomy" id="1263082"/>
    <lineage>
        <taxon>Eukaryota</taxon>
        <taxon>Fungi</taxon>
        <taxon>Fungi incertae sedis</taxon>
        <taxon>Mucoromycota</taxon>
        <taxon>Mucoromycotina</taxon>
        <taxon>Mucoromycetes</taxon>
        <taxon>Mucorales</taxon>
        <taxon>Lichtheimiaceae</taxon>
        <taxon>Lichtheimia</taxon>
    </lineage>
</organism>
<evidence type="ECO:0000256" key="6">
    <source>
        <dbReference type="ARBA" id="ARBA00023015"/>
    </source>
</evidence>
<sequence length="498" mass="54367">MASPSTSPSIAHDMQDNNALTFGSSPPVSEDQSSSTYTVNSSPSSSLHSPLNNYQQQHFRMATTASIKDEHHHAAPQPHQRLFSYSDLLTSQASPYEHHGYRNNESNNNGTNNAAGGGLSESNGFNGLGLHPHSRQPLSTMHHHHQQPNMQSSSTMTPPSFMARTGTAAPTTSMGHNSMSSSMLPPPPLSSAVATSQHNHHQQQSSNHMMNMAHQQPAPPSTMALHPLSSPYSPSSPVARPLHQQQQQHRNNSGSSECSLYEGFGYPYTTATMLSGGGANRDKQPRGTSNSPSGNTMLGSLSSSSRPITPVSPLMPLSLDVDDKHHQDMECFNRHPSESRPWDQHHGYTSIGGRSASSGSNATQHPPRSRGRRVSNVPTQGVRMFTCQAEGCGKVFKRSEHLKRHIRSIHTLEKPFECPYQNCHKRFSRSDNLNQHIRIHRHSNAGVKKEKKIPSASDFHLGGVGVSHHPHHHPVATAGVPPSPPPPYHHPFSSYCNI</sequence>
<dbReference type="FunFam" id="3.30.160.60:FF:000072">
    <property type="entry name" value="zinc finger protein 143 isoform X1"/>
    <property type="match status" value="1"/>
</dbReference>
<dbReference type="STRING" id="1263082.A0A068S215"/>
<evidence type="ECO:0000313" key="12">
    <source>
        <dbReference type="EMBL" id="CDH56319.1"/>
    </source>
</evidence>
<dbReference type="GO" id="GO:0005634">
    <property type="term" value="C:nucleus"/>
    <property type="evidence" value="ECO:0007669"/>
    <property type="project" value="UniProtKB-SubCell"/>
</dbReference>
<proteinExistence type="predicted"/>
<feature type="compositionally biased region" description="Polar residues" evidence="10">
    <location>
        <begin position="147"/>
        <end position="158"/>
    </location>
</feature>
<keyword evidence="8" id="KW-0539">Nucleus</keyword>
<evidence type="ECO:0000256" key="10">
    <source>
        <dbReference type="SAM" id="MobiDB-lite"/>
    </source>
</evidence>
<dbReference type="SMART" id="SM00355">
    <property type="entry name" value="ZnF_C2H2"/>
    <property type="match status" value="2"/>
</dbReference>
<dbReference type="GO" id="GO:0000978">
    <property type="term" value="F:RNA polymerase II cis-regulatory region sequence-specific DNA binding"/>
    <property type="evidence" value="ECO:0007669"/>
    <property type="project" value="UniProtKB-ARBA"/>
</dbReference>
<keyword evidence="2" id="KW-0479">Metal-binding</keyword>